<keyword evidence="3" id="KW-0597">Phosphoprotein</keyword>
<evidence type="ECO:0000256" key="8">
    <source>
        <dbReference type="SAM" id="Phobius"/>
    </source>
</evidence>
<dbReference type="PANTHER" id="PTHR41523">
    <property type="entry name" value="TWO-COMPONENT SYSTEM SENSOR PROTEIN"/>
    <property type="match status" value="1"/>
</dbReference>
<dbReference type="InterPro" id="IPR036890">
    <property type="entry name" value="HATPase_C_sf"/>
</dbReference>
<keyword evidence="8" id="KW-1133">Transmembrane helix</keyword>
<keyword evidence="8" id="KW-0812">Transmembrane</keyword>
<accession>A0ABS5G8D9</accession>
<comment type="caution">
    <text evidence="10">The sequence shown here is derived from an EMBL/GenBank/DDBJ whole genome shotgun (WGS) entry which is preliminary data.</text>
</comment>
<keyword evidence="7" id="KW-0067">ATP-binding</keyword>
<evidence type="ECO:0000256" key="5">
    <source>
        <dbReference type="ARBA" id="ARBA00022741"/>
    </source>
</evidence>
<dbReference type="EC" id="2.7.13.3" evidence="2"/>
<evidence type="ECO:0000256" key="7">
    <source>
        <dbReference type="ARBA" id="ARBA00022840"/>
    </source>
</evidence>
<dbReference type="Gene3D" id="3.30.565.10">
    <property type="entry name" value="Histidine kinase-like ATPase, C-terminal domain"/>
    <property type="match status" value="1"/>
</dbReference>
<evidence type="ECO:0000256" key="3">
    <source>
        <dbReference type="ARBA" id="ARBA00022553"/>
    </source>
</evidence>
<dbReference type="PANTHER" id="PTHR41523:SF8">
    <property type="entry name" value="ETHYLENE RESPONSE SENSOR PROTEIN"/>
    <property type="match status" value="1"/>
</dbReference>
<reference evidence="11" key="1">
    <citation type="journal article" date="2021" name="ISME J.">
        <title>Evolutionary origin and ecological implication of a unique nif island in free-living Bradyrhizobium lineages.</title>
        <authorList>
            <person name="Tao J."/>
        </authorList>
    </citation>
    <scope>NUCLEOTIDE SEQUENCE [LARGE SCALE GENOMIC DNA]</scope>
    <source>
        <strain evidence="11">SZCCT0094</strain>
    </source>
</reference>
<organism evidence="10 11">
    <name type="scientific">Bradyrhizobium denitrificans</name>
    <dbReference type="NCBI Taxonomy" id="2734912"/>
    <lineage>
        <taxon>Bacteria</taxon>
        <taxon>Pseudomonadati</taxon>
        <taxon>Pseudomonadota</taxon>
        <taxon>Alphaproteobacteria</taxon>
        <taxon>Hyphomicrobiales</taxon>
        <taxon>Nitrobacteraceae</taxon>
        <taxon>Bradyrhizobium</taxon>
    </lineage>
</organism>
<sequence>MNAVSNVRAGRSLSDWVLRRRPWSATTFLLTLLAVALSSAARVALDLLGASLPYATFYPAVVFSALFGGIPSAIFATWLSATVVLVAFTDRPGHGEAVNLVAFLGTAALVIWLANLCRNALLELKRSEHARELLLGELRHRVNNQLAVFQSIVRSSLSGEDHDKGEAISLRLEAVARANTLAWSDHRIMTLRMLIEMELQPYRVPGVIAVEGADVQLGPDAVRNLALVFHELATNAVKYGALRGDGGRLEVQLAQDGGRTVVTWRELCAHAVEPPMREGFGMRMIRASLAAIGGSVEQDFRADGLLCRIRFEAGA</sequence>
<evidence type="ECO:0000313" key="10">
    <source>
        <dbReference type="EMBL" id="MBR1137593.1"/>
    </source>
</evidence>
<evidence type="ECO:0000313" key="11">
    <source>
        <dbReference type="Proteomes" id="UP001314635"/>
    </source>
</evidence>
<gene>
    <name evidence="10" type="ORF">JQ619_17635</name>
</gene>
<keyword evidence="8" id="KW-0472">Membrane</keyword>
<evidence type="ECO:0000256" key="2">
    <source>
        <dbReference type="ARBA" id="ARBA00012438"/>
    </source>
</evidence>
<protein>
    <recommendedName>
        <fullName evidence="2">histidine kinase</fullName>
        <ecNumber evidence="2">2.7.13.3</ecNumber>
    </recommendedName>
</protein>
<feature type="domain" description="Signal transduction histidine kinase HWE region" evidence="9">
    <location>
        <begin position="137"/>
        <end position="214"/>
    </location>
</feature>
<keyword evidence="5" id="KW-0547">Nucleotide-binding</keyword>
<keyword evidence="11" id="KW-1185">Reference proteome</keyword>
<dbReference type="Proteomes" id="UP001314635">
    <property type="component" value="Unassembled WGS sequence"/>
</dbReference>
<evidence type="ECO:0000256" key="1">
    <source>
        <dbReference type="ARBA" id="ARBA00000085"/>
    </source>
</evidence>
<dbReference type="EMBL" id="JAFCLK010000015">
    <property type="protein sequence ID" value="MBR1137593.1"/>
    <property type="molecule type" value="Genomic_DNA"/>
</dbReference>
<evidence type="ECO:0000256" key="6">
    <source>
        <dbReference type="ARBA" id="ARBA00022777"/>
    </source>
</evidence>
<dbReference type="Pfam" id="PF07536">
    <property type="entry name" value="HWE_HK"/>
    <property type="match status" value="1"/>
</dbReference>
<feature type="transmembrane region" description="Helical" evidence="8">
    <location>
        <begin position="56"/>
        <end position="85"/>
    </location>
</feature>
<evidence type="ECO:0000259" key="9">
    <source>
        <dbReference type="SMART" id="SM00911"/>
    </source>
</evidence>
<dbReference type="SUPFAM" id="SSF55874">
    <property type="entry name" value="ATPase domain of HSP90 chaperone/DNA topoisomerase II/histidine kinase"/>
    <property type="match status" value="1"/>
</dbReference>
<dbReference type="InterPro" id="IPR011102">
    <property type="entry name" value="Sig_transdc_His_kinase_HWE"/>
</dbReference>
<keyword evidence="4" id="KW-0808">Transferase</keyword>
<evidence type="ECO:0000256" key="4">
    <source>
        <dbReference type="ARBA" id="ARBA00022679"/>
    </source>
</evidence>
<name>A0ABS5G8D9_9BRAD</name>
<feature type="transmembrane region" description="Helical" evidence="8">
    <location>
        <begin position="97"/>
        <end position="114"/>
    </location>
</feature>
<dbReference type="SMART" id="SM00911">
    <property type="entry name" value="HWE_HK"/>
    <property type="match status" value="1"/>
</dbReference>
<keyword evidence="6" id="KW-0418">Kinase</keyword>
<proteinExistence type="predicted"/>
<comment type="catalytic activity">
    <reaction evidence="1">
        <text>ATP + protein L-histidine = ADP + protein N-phospho-L-histidine.</text>
        <dbReference type="EC" id="2.7.13.3"/>
    </reaction>
</comment>